<dbReference type="Proteomes" id="UP000290106">
    <property type="component" value="Unassembled WGS sequence"/>
</dbReference>
<keyword evidence="2" id="KW-0378">Hydrolase</keyword>
<dbReference type="SMART" id="SM00710">
    <property type="entry name" value="PbH1"/>
    <property type="match status" value="9"/>
</dbReference>
<evidence type="ECO:0000256" key="5">
    <source>
        <dbReference type="SAM" id="Phobius"/>
    </source>
</evidence>
<dbReference type="InterPro" id="IPR008979">
    <property type="entry name" value="Galactose-bd-like_sf"/>
</dbReference>
<keyword evidence="6" id="KW-0732">Signal</keyword>
<comment type="caution">
    <text evidence="7">The sequence shown here is derived from an EMBL/GenBank/DDBJ whole genome shotgun (WGS) entry which is preliminary data.</text>
</comment>
<evidence type="ECO:0000256" key="1">
    <source>
        <dbReference type="ARBA" id="ARBA00009865"/>
    </source>
</evidence>
<feature type="compositionally biased region" description="Low complexity" evidence="4">
    <location>
        <begin position="51"/>
        <end position="68"/>
    </location>
</feature>
<dbReference type="SUPFAM" id="SSF49785">
    <property type="entry name" value="Galactose-binding domain-like"/>
    <property type="match status" value="2"/>
</dbReference>
<evidence type="ECO:0000256" key="4">
    <source>
        <dbReference type="SAM" id="MobiDB-lite"/>
    </source>
</evidence>
<dbReference type="CDD" id="cd18825">
    <property type="entry name" value="GH43_CtGH43-like"/>
    <property type="match status" value="1"/>
</dbReference>
<dbReference type="PANTHER" id="PTHR22925:SF3">
    <property type="entry name" value="GLYCOSYL HYDROLASE FAMILY PROTEIN 43"/>
    <property type="match status" value="1"/>
</dbReference>
<feature type="region of interest" description="Disordered" evidence="4">
    <location>
        <begin position="914"/>
        <end position="935"/>
    </location>
</feature>
<feature type="signal peptide" evidence="6">
    <location>
        <begin position="1"/>
        <end position="31"/>
    </location>
</feature>
<feature type="compositionally biased region" description="Polar residues" evidence="4">
    <location>
        <begin position="919"/>
        <end position="931"/>
    </location>
</feature>
<dbReference type="Gene3D" id="1.20.1270.90">
    <property type="entry name" value="AF1782-like"/>
    <property type="match status" value="2"/>
</dbReference>
<evidence type="ECO:0000256" key="6">
    <source>
        <dbReference type="SAM" id="SignalP"/>
    </source>
</evidence>
<evidence type="ECO:0000313" key="8">
    <source>
        <dbReference type="Proteomes" id="UP000290106"/>
    </source>
</evidence>
<dbReference type="NCBIfam" id="TIGR01167">
    <property type="entry name" value="LPXTG_anchor"/>
    <property type="match status" value="1"/>
</dbReference>
<feature type="region of interest" description="Disordered" evidence="4">
    <location>
        <begin position="43"/>
        <end position="68"/>
    </location>
</feature>
<dbReference type="Gene3D" id="2.60.120.430">
    <property type="entry name" value="Galactose-binding lectin"/>
    <property type="match status" value="1"/>
</dbReference>
<dbReference type="GO" id="GO:0004553">
    <property type="term" value="F:hydrolase activity, hydrolyzing O-glycosyl compounds"/>
    <property type="evidence" value="ECO:0007669"/>
    <property type="project" value="InterPro"/>
</dbReference>
<feature type="compositionally biased region" description="Low complexity" evidence="4">
    <location>
        <begin position="2081"/>
        <end position="2102"/>
    </location>
</feature>
<keyword evidence="3" id="KW-0326">Glycosidase</keyword>
<dbReference type="Pfam" id="PF04616">
    <property type="entry name" value="Glyco_hydro_43"/>
    <property type="match status" value="1"/>
</dbReference>
<dbReference type="InterPro" id="IPR006710">
    <property type="entry name" value="Glyco_hydro_43"/>
</dbReference>
<keyword evidence="5" id="KW-0812">Transmembrane</keyword>
<dbReference type="InterPro" id="IPR006626">
    <property type="entry name" value="PbH1"/>
</dbReference>
<evidence type="ECO:0000256" key="3">
    <source>
        <dbReference type="ARBA" id="ARBA00023295"/>
    </source>
</evidence>
<dbReference type="InterPro" id="IPR012334">
    <property type="entry name" value="Pectin_lyas_fold"/>
</dbReference>
<dbReference type="InterPro" id="IPR023296">
    <property type="entry name" value="Glyco_hydro_beta-prop_sf"/>
</dbReference>
<dbReference type="OrthoDB" id="273314at2"/>
<gene>
    <name evidence="7" type="ORF">ETP43_00045</name>
</gene>
<name>A0A4Q1RE95_9FIRM</name>
<keyword evidence="5" id="KW-1133">Transmembrane helix</keyword>
<dbReference type="PANTHER" id="PTHR22925">
    <property type="entry name" value="GLYCOSYL HYDROLASE 43 FAMILY MEMBER"/>
    <property type="match status" value="1"/>
</dbReference>
<dbReference type="Gene3D" id="2.60.120.260">
    <property type="entry name" value="Galactose-binding domain-like"/>
    <property type="match status" value="1"/>
</dbReference>
<comment type="similarity">
    <text evidence="1">Belongs to the glycosyl hydrolase 43 family.</text>
</comment>
<accession>A0A4Q1RE95</accession>
<keyword evidence="8" id="KW-1185">Reference proteome</keyword>
<dbReference type="Gene3D" id="2.160.20.10">
    <property type="entry name" value="Single-stranded right-handed beta-helix, Pectin lyase-like"/>
    <property type="match status" value="2"/>
</dbReference>
<dbReference type="Gene3D" id="1.20.1270.70">
    <property type="entry name" value="Designed single chain three-helix bundle"/>
    <property type="match status" value="3"/>
</dbReference>
<feature type="region of interest" description="Disordered" evidence="4">
    <location>
        <begin position="2079"/>
        <end position="2107"/>
    </location>
</feature>
<feature type="chain" id="PRO_5020673803" evidence="6">
    <location>
        <begin position="32"/>
        <end position="2146"/>
    </location>
</feature>
<feature type="compositionally biased region" description="Basic and acidic residues" evidence="4">
    <location>
        <begin position="1013"/>
        <end position="1024"/>
    </location>
</feature>
<dbReference type="Pfam" id="PF07554">
    <property type="entry name" value="FIVAR"/>
    <property type="match status" value="6"/>
</dbReference>
<dbReference type="GO" id="GO:0005975">
    <property type="term" value="P:carbohydrate metabolic process"/>
    <property type="evidence" value="ECO:0007669"/>
    <property type="project" value="InterPro"/>
</dbReference>
<organism evidence="7 8">
    <name type="scientific">Blautia faecicola</name>
    <dbReference type="NCBI Taxonomy" id="2509240"/>
    <lineage>
        <taxon>Bacteria</taxon>
        <taxon>Bacillati</taxon>
        <taxon>Bacillota</taxon>
        <taxon>Clostridia</taxon>
        <taxon>Lachnospirales</taxon>
        <taxon>Lachnospiraceae</taxon>
        <taxon>Blautia</taxon>
    </lineage>
</organism>
<dbReference type="InterPro" id="IPR011050">
    <property type="entry name" value="Pectin_lyase_fold/virulence"/>
</dbReference>
<dbReference type="Gene3D" id="2.115.10.20">
    <property type="entry name" value="Glycosyl hydrolase domain, family 43"/>
    <property type="match status" value="1"/>
</dbReference>
<keyword evidence="5" id="KW-0472">Membrane</keyword>
<reference evidence="7 8" key="1">
    <citation type="submission" date="2019-01" db="EMBL/GenBank/DDBJ databases">
        <title>Blautia sp. nov. KGMB01111 isolated human feces.</title>
        <authorList>
            <person name="Park J.-E."/>
            <person name="Kim J.-S."/>
            <person name="Park S.-H."/>
        </authorList>
    </citation>
    <scope>NUCLEOTIDE SEQUENCE [LARGE SCALE GENOMIC DNA]</scope>
    <source>
        <strain evidence="7 8">KGMB01111</strain>
    </source>
</reference>
<feature type="transmembrane region" description="Helical" evidence="5">
    <location>
        <begin position="2120"/>
        <end position="2140"/>
    </location>
</feature>
<sequence length="2146" mass="232269">MKKSKMTRSKKAIFAGFLSAAMVAQSVSAFAAEAGGEYLPDLQTQNQEVVSETAGESSPAAETAPEETVAPETAVQTEENSVATQEASVEKKTFTDAEIAANDGVIYLANCGSSDTSVTPSGSKRGLYQGNVDQAYDTDASTGYNWGYVEDATYSATARGGDTTLKGSYRYQSDKITYEAGKSGIEYQFEVPEGDYKVTVGIDNPWSQWGTKTEDIILEGQKVESGLTAKDFEKEYEVTVTDGTLNVFVQSTSRSSTSDDPVLNYIVVKTEAGEADQLEVLANVIKNYTEKTEGKTYKKATKEAFDQAIADAQKLVDEKSTDTDAIKAAKEAIETAFDALVETHIETYTSITGTDAARIYDDNGEAIQAHGGQVQKIGDTYYWLGEDRTNGYRPMPGVHLYSSKDLYNWKDEGVVLRTMDNYEQFETDDYFKKLYGDLTEAEKKDIYVDLWAEGCVMERPKMLYNEKTGKYVIWFHADGTSPYASGSGSNYAKAKAGIAIADSVNGPYRLLGSYMLTGDYSNHGFDSVSGHVRDMNLFKDDDGTAYVMYSSEGNAVMYIAKLNDEYTGLAKDASEMKLGEDFCISSTDSREGPAMFKYRGKYYLITSGCTGWAPNQAAYSVADSPLGPWKRMGDPCVGDTSKTTFDTQSTCVIPVDAENGKFIYMGDRWYNPDNGKDLSDSRYVWLPIEFGSGDTIMLKNYSNWTLDELEGKGSIDVTTKLPETAESISELQSALPSTINVEIGGKAYNNQTVTWIINDAERLGEYPLGEVTVTGTLADLNREITTKVFCCPKGLTYFADCYTNGDNTSSVFEKFAAAANNLKNTVSDQKYGKDVDVNWGYTSTPGASGGSSSEDMGSKGSGDFFNTGWWATSGHTIEYGFELDPGNYVVSTGFNEWWSSTRGIKVTVSSVDADGNKTELGTGNASLSSSKTQDRNEVAVTVPEGSDHILVTISKNSGSDPVLSWIGIIDTEAKAPEVKNLLTNGSFENGTDGWSLGNGAAIEEDSEAPDGTHYLHDNGNKHSWGDGSSNDKTNYPISVEPDTEYVLTGSIKVSGSGCYWAGARVAGKEIYCVAATDSSYTDTTDTDSKLAAAVKPGATEWTPFEIRFTTPSDVTTLDVYTWADNGIQGYLDNLVLTPVSSDLDWTAFDKAVEDADSLQAADYKEASWAEFQAVVEEAKAFKKNATEATKQREIRLMIKKLEEAKEALIPVNDPDGNTTYYVDAENGNDANDGTTPETAWKTLTKASSIRKMTEGGSILLKAGCVWNGEQLEVRNAEGTEENPIVIGSYGEGEKPVINGQGAPWDADSKEELAAVHIYNSENIVVENLEITNWDSSVSGDYTQSSKLLSGLVVENQDKGDLSNVTVRNNKIHDVNGKMAGGADKAAGGLIVVVTGSGSNHTGTVESKYSNLTIEGNEVYRVSHEAIYMESVWASRTLVGGTSSDTGYQNAGNSKWIGSSNVVINSNYVHDVAGDGIVPINTTEAIVEYNLIDNSADTNWNYSGNPNHAALWTWDSDNVTFRYNEACNTSKAGWNLGISGTNDSMAFDFDYGVQNCLYEYNYSHDNYGGFLMLCPGPGATVNNIARYNVSVNDGLYDGAPMIRLGGGKYGSNGVQIYNNTMYWADSNYSVALTPTSNWEGSVVKDVTVSNNIFYGPAKADSVKTDGVTYSHNLVYGGAQNVYTATVNDDTTVVADPLFVNVKDYTSGTWENGKTTLGTAEGFKLQAGSPAIDAGAAHEDAPAVQPDSVKSELVANTNEKPSRDYYGTKLTDGKIDIGANEYKEAEPQPEPVDKSELQKLYDENSGKEQGNYTDDSWNIFTTALEAAKAVLDNADATAEQVAAATTALEEAVKGLTEKAPEPVQADKSKLQKLYDENSQKEQGNYTDESWKAFETALESAKAVLDNEGATEEMVQAATEALKAAVDGLTEKTVDPTPADKTELGKLIKNAEAISADDYTAESYKELQDVLTAVKVIYDKDDAEQEEVDKAALQLKAALNALQKPVPTPEKVDRSDLQKLYDQSLEKVEKDYTTATWKALKDAQAAVNKVLADKNATEEEISAAYKSLAQALDGLKKVNTIQPTTDNKNTGNKTTTSANGGNKTTSGQTSAIRNAKTGDTTQIAIYVIGVLCAIIVFAGLVIARRKRNR</sequence>
<proteinExistence type="inferred from homology"/>
<dbReference type="EMBL" id="SDKC01000001">
    <property type="protein sequence ID" value="RXS73808.1"/>
    <property type="molecule type" value="Genomic_DNA"/>
</dbReference>
<dbReference type="SUPFAM" id="SSF75005">
    <property type="entry name" value="Arabinanase/levansucrase/invertase"/>
    <property type="match status" value="1"/>
</dbReference>
<feature type="region of interest" description="Disordered" evidence="4">
    <location>
        <begin position="1007"/>
        <end position="1029"/>
    </location>
</feature>
<evidence type="ECO:0000313" key="7">
    <source>
        <dbReference type="EMBL" id="RXS73808.1"/>
    </source>
</evidence>
<protein>
    <submittedName>
        <fullName evidence="7">LPXTG cell wall anchor domain-containing protein</fullName>
    </submittedName>
</protein>
<dbReference type="SUPFAM" id="SSF51126">
    <property type="entry name" value="Pectin lyase-like"/>
    <property type="match status" value="2"/>
</dbReference>
<dbReference type="RefSeq" id="WP_129256690.1">
    <property type="nucleotide sequence ID" value="NZ_SDKC01000001.1"/>
</dbReference>
<evidence type="ECO:0000256" key="2">
    <source>
        <dbReference type="ARBA" id="ARBA00022801"/>
    </source>
</evidence>
<feature type="region of interest" description="Disordered" evidence="4">
    <location>
        <begin position="1732"/>
        <end position="1767"/>
    </location>
</feature>